<dbReference type="EMBL" id="KZ679019">
    <property type="protein sequence ID" value="PSS06935.1"/>
    <property type="molecule type" value="Genomic_DNA"/>
</dbReference>
<evidence type="ECO:0000313" key="1">
    <source>
        <dbReference type="EMBL" id="PSS06935.1"/>
    </source>
</evidence>
<name>A0A2T3APJ8_AMORE</name>
<evidence type="ECO:0000313" key="2">
    <source>
        <dbReference type="Proteomes" id="UP000241818"/>
    </source>
</evidence>
<organism evidence="1 2">
    <name type="scientific">Amorphotheca resinae ATCC 22711</name>
    <dbReference type="NCBI Taxonomy" id="857342"/>
    <lineage>
        <taxon>Eukaryota</taxon>
        <taxon>Fungi</taxon>
        <taxon>Dikarya</taxon>
        <taxon>Ascomycota</taxon>
        <taxon>Pezizomycotina</taxon>
        <taxon>Leotiomycetes</taxon>
        <taxon>Helotiales</taxon>
        <taxon>Amorphothecaceae</taxon>
        <taxon>Amorphotheca</taxon>
    </lineage>
</organism>
<dbReference type="RefSeq" id="XP_024716591.1">
    <property type="nucleotide sequence ID" value="XM_024864010.1"/>
</dbReference>
<dbReference type="OrthoDB" id="4177740at2759"/>
<dbReference type="AlphaFoldDB" id="A0A2T3APJ8"/>
<reference evidence="1 2" key="1">
    <citation type="journal article" date="2018" name="New Phytol.">
        <title>Comparative genomics and transcriptomics depict ericoid mycorrhizal fungi as versatile saprotrophs and plant mutualists.</title>
        <authorList>
            <person name="Martino E."/>
            <person name="Morin E."/>
            <person name="Grelet G.A."/>
            <person name="Kuo A."/>
            <person name="Kohler A."/>
            <person name="Daghino S."/>
            <person name="Barry K.W."/>
            <person name="Cichocki N."/>
            <person name="Clum A."/>
            <person name="Dockter R.B."/>
            <person name="Hainaut M."/>
            <person name="Kuo R.C."/>
            <person name="LaButti K."/>
            <person name="Lindahl B.D."/>
            <person name="Lindquist E.A."/>
            <person name="Lipzen A."/>
            <person name="Khouja H.R."/>
            <person name="Magnuson J."/>
            <person name="Murat C."/>
            <person name="Ohm R.A."/>
            <person name="Singer S.W."/>
            <person name="Spatafora J.W."/>
            <person name="Wang M."/>
            <person name="Veneault-Fourrey C."/>
            <person name="Henrissat B."/>
            <person name="Grigoriev I.V."/>
            <person name="Martin F.M."/>
            <person name="Perotto S."/>
        </authorList>
    </citation>
    <scope>NUCLEOTIDE SEQUENCE [LARGE SCALE GENOMIC DNA]</scope>
    <source>
        <strain evidence="1 2">ATCC 22711</strain>
    </source>
</reference>
<gene>
    <name evidence="1" type="ORF">M430DRAFT_190609</name>
</gene>
<proteinExistence type="predicted"/>
<protein>
    <submittedName>
        <fullName evidence="1">Uncharacterized protein</fullName>
    </submittedName>
</protein>
<dbReference type="Proteomes" id="UP000241818">
    <property type="component" value="Unassembled WGS sequence"/>
</dbReference>
<accession>A0A2T3APJ8</accession>
<dbReference type="InParanoid" id="A0A2T3APJ8"/>
<keyword evidence="2" id="KW-1185">Reference proteome</keyword>
<sequence length="219" mass="24913">MKFRRLPLPFFESCIFAHYQSPSILLEAGAPCVGLAPYQGSLPEFEDDRPWPIYAAPNMFRGPSIIHSTEALWLLFGRYLANCSLYITKGIGNWEYAGVYAYHFTYELVECSPRPEWWVENFFHIPGHEFPHLFLTIAHDLLGNDQCLLRAELLAISRFMVDRLESDDFRGHQKAPILLISFALCTSSWGSAGPSCPPRSGPWRGRNCGGVWSQPATRR</sequence>
<dbReference type="GeneID" id="36572091"/>